<feature type="compositionally biased region" description="Acidic residues" evidence="1">
    <location>
        <begin position="337"/>
        <end position="348"/>
    </location>
</feature>
<sequence length="369" mass="42137">MIQISDRKKRKTHQASKKKKEELPSFLSNLTGVPEEIELPTKPTKSEVYLGAIFFGVCKNYHAPHHSLKLDSFNLVQYVAPSRENFLEAILINDTKKPESRLEPFKHVIPKPKKKKRALSDPYLHKCPGKRRIFAHECKVRVPDLGETTAKIVGETSREIQYCRIRNFLSSESDPDIEVVTLSDIREKNRNHMSSNERAAHAHFPKEFRTVLMCGPKIPASIGIRQLPSKRRKLSDYGYNVISKTVKKQRKVDNLKEKEEMDEEVTETISLEAGTPQLQVEITAENQHEEVISKVTLEEQKTMEAEKLEDEENADVDSSIITKEDEDAADANKIEELQEEEGQDEDGNGNEANLTKTDDTQTETEEDID</sequence>
<organism evidence="2 3">
    <name type="scientific">Polyplax serrata</name>
    <name type="common">Common mouse louse</name>
    <dbReference type="NCBI Taxonomy" id="468196"/>
    <lineage>
        <taxon>Eukaryota</taxon>
        <taxon>Metazoa</taxon>
        <taxon>Ecdysozoa</taxon>
        <taxon>Arthropoda</taxon>
        <taxon>Hexapoda</taxon>
        <taxon>Insecta</taxon>
        <taxon>Pterygota</taxon>
        <taxon>Neoptera</taxon>
        <taxon>Paraneoptera</taxon>
        <taxon>Psocodea</taxon>
        <taxon>Troctomorpha</taxon>
        <taxon>Phthiraptera</taxon>
        <taxon>Anoplura</taxon>
        <taxon>Polyplacidae</taxon>
        <taxon>Polyplax</taxon>
    </lineage>
</organism>
<reference evidence="2 3" key="1">
    <citation type="submission" date="2023-09" db="EMBL/GenBank/DDBJ databases">
        <title>Genomes of two closely related lineages of the louse Polyplax serrata with different host specificities.</title>
        <authorList>
            <person name="Martinu J."/>
            <person name="Tarabai H."/>
            <person name="Stefka J."/>
            <person name="Hypsa V."/>
        </authorList>
    </citation>
    <scope>NUCLEOTIDE SEQUENCE [LARGE SCALE GENOMIC DNA]</scope>
    <source>
        <strain evidence="2">98ZLc_SE</strain>
    </source>
</reference>
<feature type="region of interest" description="Disordered" evidence="1">
    <location>
        <begin position="295"/>
        <end position="369"/>
    </location>
</feature>
<name>A0ABR1BDP3_POLSC</name>
<feature type="region of interest" description="Disordered" evidence="1">
    <location>
        <begin position="1"/>
        <end position="23"/>
    </location>
</feature>
<feature type="compositionally biased region" description="Acidic residues" evidence="1">
    <location>
        <begin position="360"/>
        <end position="369"/>
    </location>
</feature>
<keyword evidence="3" id="KW-1185">Reference proteome</keyword>
<evidence type="ECO:0000256" key="1">
    <source>
        <dbReference type="SAM" id="MobiDB-lite"/>
    </source>
</evidence>
<dbReference type="EMBL" id="JAWJWF010000002">
    <property type="protein sequence ID" value="KAK6638417.1"/>
    <property type="molecule type" value="Genomic_DNA"/>
</dbReference>
<feature type="compositionally biased region" description="Basic residues" evidence="1">
    <location>
        <begin position="7"/>
        <end position="18"/>
    </location>
</feature>
<evidence type="ECO:0000313" key="3">
    <source>
        <dbReference type="Proteomes" id="UP001359485"/>
    </source>
</evidence>
<dbReference type="Proteomes" id="UP001359485">
    <property type="component" value="Unassembled WGS sequence"/>
</dbReference>
<gene>
    <name evidence="2" type="ORF">RUM44_008846</name>
</gene>
<accession>A0ABR1BDP3</accession>
<comment type="caution">
    <text evidence="2">The sequence shown here is derived from an EMBL/GenBank/DDBJ whole genome shotgun (WGS) entry which is preliminary data.</text>
</comment>
<feature type="compositionally biased region" description="Basic and acidic residues" evidence="1">
    <location>
        <begin position="295"/>
        <end position="306"/>
    </location>
</feature>
<evidence type="ECO:0000313" key="2">
    <source>
        <dbReference type="EMBL" id="KAK6638417.1"/>
    </source>
</evidence>
<proteinExistence type="predicted"/>
<protein>
    <submittedName>
        <fullName evidence="2">Uncharacterized protein</fullName>
    </submittedName>
</protein>